<evidence type="ECO:0000256" key="3">
    <source>
        <dbReference type="ARBA" id="ARBA00022448"/>
    </source>
</evidence>
<feature type="chain" id="PRO_5014322750" evidence="9">
    <location>
        <begin position="24"/>
        <end position="438"/>
    </location>
</feature>
<dbReference type="Pfam" id="PF00909">
    <property type="entry name" value="Ammonium_transp"/>
    <property type="match status" value="1"/>
</dbReference>
<feature type="transmembrane region" description="Helical" evidence="8">
    <location>
        <begin position="129"/>
        <end position="150"/>
    </location>
</feature>
<comment type="similarity">
    <text evidence="2">Belongs to the ammonia transporter channel (TC 1.A.11.2) family.</text>
</comment>
<protein>
    <submittedName>
        <fullName evidence="11">Ammonium transporter</fullName>
    </submittedName>
</protein>
<evidence type="ECO:0000256" key="6">
    <source>
        <dbReference type="ARBA" id="ARBA00023136"/>
    </source>
</evidence>
<gene>
    <name evidence="11" type="ORF">A8V01_12905</name>
</gene>
<feature type="transmembrane region" description="Helical" evidence="8">
    <location>
        <begin position="226"/>
        <end position="246"/>
    </location>
</feature>
<evidence type="ECO:0000256" key="2">
    <source>
        <dbReference type="ARBA" id="ARBA00005887"/>
    </source>
</evidence>
<dbReference type="InterPro" id="IPR001905">
    <property type="entry name" value="Ammonium_transpt"/>
</dbReference>
<comment type="caution">
    <text evidence="11">The sequence shown here is derived from an EMBL/GenBank/DDBJ whole genome shotgun (WGS) entry which is preliminary data.</text>
</comment>
<keyword evidence="4 8" id="KW-0812">Transmembrane</keyword>
<organism evidence="11 12">
    <name type="scientific">Novosphingobium guangzhouense</name>
    <dbReference type="NCBI Taxonomy" id="1850347"/>
    <lineage>
        <taxon>Bacteria</taxon>
        <taxon>Pseudomonadati</taxon>
        <taxon>Pseudomonadota</taxon>
        <taxon>Alphaproteobacteria</taxon>
        <taxon>Sphingomonadales</taxon>
        <taxon>Sphingomonadaceae</taxon>
        <taxon>Novosphingobium</taxon>
    </lineage>
</organism>
<keyword evidence="3" id="KW-0813">Transport</keyword>
<feature type="transmembrane region" description="Helical" evidence="8">
    <location>
        <begin position="190"/>
        <end position="214"/>
    </location>
</feature>
<evidence type="ECO:0000256" key="5">
    <source>
        <dbReference type="ARBA" id="ARBA00022989"/>
    </source>
</evidence>
<feature type="transmembrane region" description="Helical" evidence="8">
    <location>
        <begin position="258"/>
        <end position="279"/>
    </location>
</feature>
<feature type="transmembrane region" description="Helical" evidence="8">
    <location>
        <begin position="316"/>
        <end position="333"/>
    </location>
</feature>
<dbReference type="EMBL" id="LYMM01000003">
    <property type="protein sequence ID" value="PNU06242.1"/>
    <property type="molecule type" value="Genomic_DNA"/>
</dbReference>
<feature type="signal peptide" evidence="9">
    <location>
        <begin position="1"/>
        <end position="23"/>
    </location>
</feature>
<evidence type="ECO:0000256" key="1">
    <source>
        <dbReference type="ARBA" id="ARBA00004141"/>
    </source>
</evidence>
<sequence length="438" mass="44615">MTRPSTMAIILPLSIMATSLVPAAALAQDGRLDVADGGDTAWLLAASLVGLLVLPGLALFYAGRVRGRNVLSILIQCGAIFAATSTLWIIVGYTLAFGDVAGGWLGRGNAWMLTALGNVRAGTNLPESVYVLFQMIFATLAPSLMAGAWAERARFGWAMVFTSLWSIVVYAPVAHWIWGDGWLARSVGTLDWAGGIVVNVSAGVSALVISVMIGKRKGTASASRHGQIPALAVVGAMLLWIGWLALSGGAALSANDDAAAAILAMHAGTAAAALTWLVLDRVTCGKCGGTGFAMGVLAGLATMAPAAGFISPGGALLLGVAGGAGCHFAIRLVRRKLHIDDALGVFAIQGIGGLLGSLLLAGLLSERLGGVGYGEGMNGVAQLAAQGIGIGVAAIWSAVGTVILALMASLAFPMRVSEDAEREGLDSASHGEKAWNFD</sequence>
<evidence type="ECO:0000256" key="7">
    <source>
        <dbReference type="ARBA" id="ARBA00023177"/>
    </source>
</evidence>
<feature type="transmembrane region" description="Helical" evidence="8">
    <location>
        <begin position="384"/>
        <end position="412"/>
    </location>
</feature>
<evidence type="ECO:0000256" key="9">
    <source>
        <dbReference type="SAM" id="SignalP"/>
    </source>
</evidence>
<keyword evidence="7" id="KW-0924">Ammonia transport</keyword>
<dbReference type="GO" id="GO:0005886">
    <property type="term" value="C:plasma membrane"/>
    <property type="evidence" value="ECO:0007669"/>
    <property type="project" value="TreeGrafter"/>
</dbReference>
<dbReference type="OrthoDB" id="9814202at2"/>
<dbReference type="InterPro" id="IPR029020">
    <property type="entry name" value="Ammonium/urea_transptr"/>
</dbReference>
<dbReference type="PROSITE" id="PS01219">
    <property type="entry name" value="AMMONIUM_TRANSP"/>
    <property type="match status" value="1"/>
</dbReference>
<dbReference type="InterPro" id="IPR024041">
    <property type="entry name" value="NH4_transpt_AmtB-like_dom"/>
</dbReference>
<dbReference type="SUPFAM" id="SSF111352">
    <property type="entry name" value="Ammonium transporter"/>
    <property type="match status" value="1"/>
</dbReference>
<dbReference type="Gene3D" id="1.10.3430.10">
    <property type="entry name" value="Ammonium transporter AmtB like domains"/>
    <property type="match status" value="1"/>
</dbReference>
<dbReference type="AlphaFoldDB" id="A0A2K2G5E6"/>
<name>A0A2K2G5E6_9SPHN</name>
<dbReference type="InterPro" id="IPR018047">
    <property type="entry name" value="Ammonium_transpt_CS"/>
</dbReference>
<evidence type="ECO:0000259" key="10">
    <source>
        <dbReference type="Pfam" id="PF00909"/>
    </source>
</evidence>
<dbReference type="PANTHER" id="PTHR43029">
    <property type="entry name" value="AMMONIUM TRANSPORTER MEP2"/>
    <property type="match status" value="1"/>
</dbReference>
<evidence type="ECO:0000256" key="4">
    <source>
        <dbReference type="ARBA" id="ARBA00022692"/>
    </source>
</evidence>
<feature type="transmembrane region" description="Helical" evidence="8">
    <location>
        <begin position="291"/>
        <end position="310"/>
    </location>
</feature>
<feature type="transmembrane region" description="Helical" evidence="8">
    <location>
        <begin position="157"/>
        <end position="178"/>
    </location>
</feature>
<reference evidence="11 12" key="1">
    <citation type="submission" date="2016-05" db="EMBL/GenBank/DDBJ databases">
        <title>Complete genome sequence of Novosphingobium guangzhouense SA925(T).</title>
        <authorList>
            <person name="Sha S."/>
        </authorList>
    </citation>
    <scope>NUCLEOTIDE SEQUENCE [LARGE SCALE GENOMIC DNA]</scope>
    <source>
        <strain evidence="11 12">SA925</strain>
    </source>
</reference>
<feature type="transmembrane region" description="Helical" evidence="8">
    <location>
        <begin position="345"/>
        <end position="364"/>
    </location>
</feature>
<accession>A0A2K2G5E6</accession>
<evidence type="ECO:0000313" key="12">
    <source>
        <dbReference type="Proteomes" id="UP000236327"/>
    </source>
</evidence>
<evidence type="ECO:0000313" key="11">
    <source>
        <dbReference type="EMBL" id="PNU06242.1"/>
    </source>
</evidence>
<dbReference type="Proteomes" id="UP000236327">
    <property type="component" value="Unassembled WGS sequence"/>
</dbReference>
<comment type="subcellular location">
    <subcellularLocation>
        <location evidence="1">Membrane</location>
        <topology evidence="1">Multi-pass membrane protein</topology>
    </subcellularLocation>
</comment>
<dbReference type="PANTHER" id="PTHR43029:SF21">
    <property type="entry name" value="AMMONIUM TRANSPORTER 1"/>
    <property type="match status" value="1"/>
</dbReference>
<keyword evidence="5 8" id="KW-1133">Transmembrane helix</keyword>
<feature type="transmembrane region" description="Helical" evidence="8">
    <location>
        <begin position="43"/>
        <end position="61"/>
    </location>
</feature>
<feature type="domain" description="Ammonium transporter AmtB-like" evidence="10">
    <location>
        <begin position="41"/>
        <end position="434"/>
    </location>
</feature>
<keyword evidence="9" id="KW-0732">Signal</keyword>
<keyword evidence="12" id="KW-1185">Reference proteome</keyword>
<dbReference type="GO" id="GO:0008519">
    <property type="term" value="F:ammonium channel activity"/>
    <property type="evidence" value="ECO:0007669"/>
    <property type="project" value="InterPro"/>
</dbReference>
<feature type="transmembrane region" description="Helical" evidence="8">
    <location>
        <begin position="73"/>
        <end position="96"/>
    </location>
</feature>
<keyword evidence="6 8" id="KW-0472">Membrane</keyword>
<proteinExistence type="inferred from homology"/>
<evidence type="ECO:0000256" key="8">
    <source>
        <dbReference type="SAM" id="Phobius"/>
    </source>
</evidence>